<dbReference type="Gene3D" id="1.10.260.40">
    <property type="entry name" value="lambda repressor-like DNA-binding domains"/>
    <property type="match status" value="1"/>
</dbReference>
<dbReference type="Pfam" id="PF17765">
    <property type="entry name" value="MLTR_LBD"/>
    <property type="match status" value="1"/>
</dbReference>
<evidence type="ECO:0000259" key="1">
    <source>
        <dbReference type="SMART" id="SM00530"/>
    </source>
</evidence>
<reference evidence="2 3" key="1">
    <citation type="submission" date="2016-11" db="EMBL/GenBank/DDBJ databases">
        <authorList>
            <person name="Jaros S."/>
            <person name="Januszkiewicz K."/>
            <person name="Wedrychowicz H."/>
        </authorList>
    </citation>
    <scope>NUCLEOTIDE SEQUENCE [LARGE SCALE GENOMIC DNA]</scope>
    <source>
        <strain evidence="2 3">GAS138</strain>
    </source>
</reference>
<dbReference type="RefSeq" id="WP_079599530.1">
    <property type="nucleotide sequence ID" value="NZ_LT670817.1"/>
</dbReference>
<feature type="domain" description="HTH cro/C1-type" evidence="1">
    <location>
        <begin position="14"/>
        <end position="87"/>
    </location>
</feature>
<accession>A0A1M5GLA9</accession>
<dbReference type="EMBL" id="LT670817">
    <property type="protein sequence ID" value="SHG04302.1"/>
    <property type="molecule type" value="Genomic_DNA"/>
</dbReference>
<dbReference type="AlphaFoldDB" id="A0A1M5GLA9"/>
<dbReference type="GO" id="GO:0003677">
    <property type="term" value="F:DNA binding"/>
    <property type="evidence" value="ECO:0007669"/>
    <property type="project" value="InterPro"/>
</dbReference>
<protein>
    <submittedName>
        <fullName evidence="2">Helix-turn-helix domain-containing protein</fullName>
    </submittedName>
</protein>
<proteinExistence type="predicted"/>
<dbReference type="SMART" id="SM00530">
    <property type="entry name" value="HTH_XRE"/>
    <property type="match status" value="1"/>
</dbReference>
<gene>
    <name evidence="2" type="ORF">SAMN05443248_0077</name>
</gene>
<dbReference type="SUPFAM" id="SSF47413">
    <property type="entry name" value="lambda repressor-like DNA-binding domains"/>
    <property type="match status" value="1"/>
</dbReference>
<sequence length="262" mass="30238">MIHSGARQRALGEFLRKHRESVTGQWDSKQVGERRRRTSGLRREEVAQMARITSTWYTRLEQGKEVTPSGAALGRIAAVLRLAPAERAYLFQVAGRVDPNGASNFAGELASNAIESSVLSISYPACVLDKYWTPLFWNAEFADLFPLWLKSPEKNVLRYMFLDSSVRTFVVDWEPRARRLVAHFRVEYGRYIDDPKMVDLIQGLSEESDLFQRFWAEQQVLWWEGYEKSFNHPQRGLLKFFQTTFLAAADPTLKLVILRPYA</sequence>
<dbReference type="Gene3D" id="3.30.450.180">
    <property type="match status" value="1"/>
</dbReference>
<dbReference type="InterPro" id="IPR041413">
    <property type="entry name" value="MLTR_LBD"/>
</dbReference>
<dbReference type="PANTHER" id="PTHR35010:SF2">
    <property type="entry name" value="BLL4672 PROTEIN"/>
    <property type="match status" value="1"/>
</dbReference>
<organism evidence="2 3">
    <name type="scientific">Bradyrhizobium erythrophlei</name>
    <dbReference type="NCBI Taxonomy" id="1437360"/>
    <lineage>
        <taxon>Bacteria</taxon>
        <taxon>Pseudomonadati</taxon>
        <taxon>Pseudomonadota</taxon>
        <taxon>Alphaproteobacteria</taxon>
        <taxon>Hyphomicrobiales</taxon>
        <taxon>Nitrobacteraceae</taxon>
        <taxon>Bradyrhizobium</taxon>
    </lineage>
</organism>
<dbReference type="InterPro" id="IPR010982">
    <property type="entry name" value="Lambda_DNA-bd_dom_sf"/>
</dbReference>
<dbReference type="OrthoDB" id="5346389at2"/>
<dbReference type="InterPro" id="IPR001387">
    <property type="entry name" value="Cro/C1-type_HTH"/>
</dbReference>
<name>A0A1M5GLA9_9BRAD</name>
<evidence type="ECO:0000313" key="2">
    <source>
        <dbReference type="EMBL" id="SHG04302.1"/>
    </source>
</evidence>
<dbReference type="PANTHER" id="PTHR35010">
    <property type="entry name" value="BLL4672 PROTEIN-RELATED"/>
    <property type="match status" value="1"/>
</dbReference>
<dbReference type="Proteomes" id="UP000189796">
    <property type="component" value="Chromosome I"/>
</dbReference>
<dbReference type="Pfam" id="PF13560">
    <property type="entry name" value="HTH_31"/>
    <property type="match status" value="1"/>
</dbReference>
<dbReference type="CDD" id="cd00093">
    <property type="entry name" value="HTH_XRE"/>
    <property type="match status" value="1"/>
</dbReference>
<evidence type="ECO:0000313" key="3">
    <source>
        <dbReference type="Proteomes" id="UP000189796"/>
    </source>
</evidence>